<comment type="caution">
    <text evidence="1">The sequence shown here is derived from an EMBL/GenBank/DDBJ whole genome shotgun (WGS) entry which is preliminary data.</text>
</comment>
<dbReference type="EMBL" id="JAKGBZ010000043">
    <property type="protein sequence ID" value="MCF3948227.1"/>
    <property type="molecule type" value="Genomic_DNA"/>
</dbReference>
<reference evidence="1 2" key="1">
    <citation type="submission" date="2022-01" db="EMBL/GenBank/DDBJ databases">
        <authorList>
            <person name="Won M."/>
            <person name="Kim S.-J."/>
            <person name="Kwon S.-W."/>
        </authorList>
    </citation>
    <scope>NUCLEOTIDE SEQUENCE [LARGE SCALE GENOMIC DNA]</scope>
    <source>
        <strain evidence="1 2">KCTC 23505</strain>
    </source>
</reference>
<evidence type="ECO:0000313" key="1">
    <source>
        <dbReference type="EMBL" id="MCF3948227.1"/>
    </source>
</evidence>
<name>A0ABS9DZP4_9PROT</name>
<dbReference type="Proteomes" id="UP001521209">
    <property type="component" value="Unassembled WGS sequence"/>
</dbReference>
<organism evidence="1 2">
    <name type="scientific">Acidiphilium iwatense</name>
    <dbReference type="NCBI Taxonomy" id="768198"/>
    <lineage>
        <taxon>Bacteria</taxon>
        <taxon>Pseudomonadati</taxon>
        <taxon>Pseudomonadota</taxon>
        <taxon>Alphaproteobacteria</taxon>
        <taxon>Acetobacterales</taxon>
        <taxon>Acidocellaceae</taxon>
        <taxon>Acidiphilium</taxon>
    </lineage>
</organism>
<dbReference type="RefSeq" id="WP_235705511.1">
    <property type="nucleotide sequence ID" value="NZ_JAKGBZ010000043.1"/>
</dbReference>
<evidence type="ECO:0000313" key="2">
    <source>
        <dbReference type="Proteomes" id="UP001521209"/>
    </source>
</evidence>
<evidence type="ECO:0008006" key="3">
    <source>
        <dbReference type="Google" id="ProtNLM"/>
    </source>
</evidence>
<sequence>MPTLRCASSDPSDRRNLAQLRSAAIARFLGTLPRDLAGSFTEAQLAAIDLHFAMRYRVGHAVDFRRRIGFARFRAYVVVLIGREHRAE</sequence>
<gene>
    <name evidence="1" type="ORF">L2A60_16250</name>
</gene>
<keyword evidence="2" id="KW-1185">Reference proteome</keyword>
<protein>
    <recommendedName>
        <fullName evidence="3">Transposase</fullName>
    </recommendedName>
</protein>
<proteinExistence type="predicted"/>
<accession>A0ABS9DZP4</accession>